<name>A0AA89BA12_9ASTE</name>
<dbReference type="AlphaFoldDB" id="A0AA89BA12"/>
<keyword evidence="3" id="KW-0378">Hydrolase</keyword>
<evidence type="ECO:0000256" key="1">
    <source>
        <dbReference type="ARBA" id="ARBA00007447"/>
    </source>
</evidence>
<evidence type="ECO:0000313" key="5">
    <source>
        <dbReference type="EMBL" id="KAK3035654.1"/>
    </source>
</evidence>
<dbReference type="Gene3D" id="2.40.70.10">
    <property type="entry name" value="Acid Proteases"/>
    <property type="match status" value="1"/>
</dbReference>
<feature type="domain" description="Xylanase inhibitor N-terminal" evidence="4">
    <location>
        <begin position="115"/>
        <end position="204"/>
    </location>
</feature>
<evidence type="ECO:0000256" key="3">
    <source>
        <dbReference type="ARBA" id="ARBA00022801"/>
    </source>
</evidence>
<protein>
    <recommendedName>
        <fullName evidence="4">Xylanase inhibitor N-terminal domain-containing protein</fullName>
    </recommendedName>
</protein>
<dbReference type="EMBL" id="JAVXUP010000169">
    <property type="protein sequence ID" value="KAK3035654.1"/>
    <property type="molecule type" value="Genomic_DNA"/>
</dbReference>
<dbReference type="GO" id="GO:0006508">
    <property type="term" value="P:proteolysis"/>
    <property type="evidence" value="ECO:0007669"/>
    <property type="project" value="UniProtKB-KW"/>
</dbReference>
<dbReference type="PANTHER" id="PTHR47967">
    <property type="entry name" value="OS07G0603500 PROTEIN-RELATED"/>
    <property type="match status" value="1"/>
</dbReference>
<keyword evidence="2" id="KW-0645">Protease</keyword>
<evidence type="ECO:0000259" key="4">
    <source>
        <dbReference type="Pfam" id="PF14543"/>
    </source>
</evidence>
<dbReference type="GO" id="GO:0005576">
    <property type="term" value="C:extracellular region"/>
    <property type="evidence" value="ECO:0007669"/>
    <property type="project" value="TreeGrafter"/>
</dbReference>
<proteinExistence type="inferred from homology"/>
<dbReference type="Pfam" id="PF14543">
    <property type="entry name" value="TAXi_N"/>
    <property type="match status" value="1"/>
</dbReference>
<reference evidence="5" key="1">
    <citation type="submission" date="2022-12" db="EMBL/GenBank/DDBJ databases">
        <title>Draft genome assemblies for two species of Escallonia (Escalloniales).</title>
        <authorList>
            <person name="Chanderbali A."/>
            <person name="Dervinis C."/>
            <person name="Anghel I."/>
            <person name="Soltis D."/>
            <person name="Soltis P."/>
            <person name="Zapata F."/>
        </authorList>
    </citation>
    <scope>NUCLEOTIDE SEQUENCE</scope>
    <source>
        <strain evidence="5">UCBG64.0493</strain>
        <tissue evidence="5">Leaf</tissue>
    </source>
</reference>
<dbReference type="InterPro" id="IPR021109">
    <property type="entry name" value="Peptidase_aspartic_dom_sf"/>
</dbReference>
<comment type="caution">
    <text evidence="5">The sequence shown here is derived from an EMBL/GenBank/DDBJ whole genome shotgun (WGS) entry which is preliminary data.</text>
</comment>
<dbReference type="InterPro" id="IPR051708">
    <property type="entry name" value="Plant_Aspart_Prot_A1"/>
</dbReference>
<evidence type="ECO:0000313" key="6">
    <source>
        <dbReference type="Proteomes" id="UP001188597"/>
    </source>
</evidence>
<dbReference type="SUPFAM" id="SSF50630">
    <property type="entry name" value="Acid proteases"/>
    <property type="match status" value="1"/>
</dbReference>
<dbReference type="InterPro" id="IPR032861">
    <property type="entry name" value="TAXi_N"/>
</dbReference>
<dbReference type="Proteomes" id="UP001188597">
    <property type="component" value="Unassembled WGS sequence"/>
</dbReference>
<comment type="similarity">
    <text evidence="1">Belongs to the peptidase A1 family.</text>
</comment>
<gene>
    <name evidence="5" type="ORF">RJ639_033182</name>
</gene>
<dbReference type="GO" id="GO:0008233">
    <property type="term" value="F:peptidase activity"/>
    <property type="evidence" value="ECO:0007669"/>
    <property type="project" value="UniProtKB-KW"/>
</dbReference>
<accession>A0AA89BA12</accession>
<dbReference type="PANTHER" id="PTHR47967:SF14">
    <property type="entry name" value="EUKARYOTIC ASPARTYL PROTEASE FAMILY PROTEIN"/>
    <property type="match status" value="1"/>
</dbReference>
<sequence>MSKESVIVDRVQICDTCGTEKHAWWLHERLDEVCEALRLSRGYPNLKVALANNCQDIERKKKELDIKGQDKMEKVSLHATKTDCATRSLERSIARLSFLRAATMDETPEGIRGAMLAGTDGASSSGNYATEKLTFITTEVGSTASNIRFGCGRVIQEPDPHLSGVMGFGYAETSLAKQLANKFSYCIGNIHNPDYSYNRLILGDGAIIRGDSTPLEVIITRVAPQSPVHAHHNSTMD</sequence>
<organism evidence="5 6">
    <name type="scientific">Escallonia herrerae</name>
    <dbReference type="NCBI Taxonomy" id="1293975"/>
    <lineage>
        <taxon>Eukaryota</taxon>
        <taxon>Viridiplantae</taxon>
        <taxon>Streptophyta</taxon>
        <taxon>Embryophyta</taxon>
        <taxon>Tracheophyta</taxon>
        <taxon>Spermatophyta</taxon>
        <taxon>Magnoliopsida</taxon>
        <taxon>eudicotyledons</taxon>
        <taxon>Gunneridae</taxon>
        <taxon>Pentapetalae</taxon>
        <taxon>asterids</taxon>
        <taxon>campanulids</taxon>
        <taxon>Escalloniales</taxon>
        <taxon>Escalloniaceae</taxon>
        <taxon>Escallonia</taxon>
    </lineage>
</organism>
<keyword evidence="6" id="KW-1185">Reference proteome</keyword>
<evidence type="ECO:0000256" key="2">
    <source>
        <dbReference type="ARBA" id="ARBA00022670"/>
    </source>
</evidence>